<proteinExistence type="inferred from homology"/>
<gene>
    <name evidence="2" type="ORF">CERZMDRAFT_37330</name>
</gene>
<evidence type="ECO:0000256" key="1">
    <source>
        <dbReference type="ARBA" id="ARBA00008383"/>
    </source>
</evidence>
<sequence>MSSWPHDWEGQPDRSAYTTRDSIDYIWYGLGLPADARDFLEVNLPEEDEKALPSSFKIGHLAQASICLSALSAALFHSQVNQSCEPRRISVPLKHAAVEFRSEHHYLLDGKPRMSSWGPLGGLHKTADGHVRVHDNFLNHRKAACDLLGLDVETVTREEFAQKILQWKALELEKAGMDSGAVIFALRSYQEWEESAPGKHIMKGYSFPVRVHRTGPQVGIPRSVAAHIPRNADRLLRGVRVLELSRVIAAPVAGKTLAAHGADILWVTSPNLPSLPDSDIDVSRGKRTTQLDLDTAEGVKALHALAQGADVFLQSYRPGSLAARGFSARELAESNPGIIYASLSAWDDGYGEGPWSSNRGFDSMVQNASGMNVSEADHFGDPAIPSRVLPVQVLDHAAGYLLATGINAALYRRATEGGSWEVSVSLAGVMKYLRSLEQYAGRDGFECEPLGDILQYLETRETDFGNLSAVKHSASVEGKEPGWDVMPKKLGSDEAKWL</sequence>
<dbReference type="PANTHER" id="PTHR48228">
    <property type="entry name" value="SUCCINYL-COA--D-CITRAMALATE COA-TRANSFERASE"/>
    <property type="match status" value="1"/>
</dbReference>
<dbReference type="InterPro" id="IPR050509">
    <property type="entry name" value="CoA-transferase_III"/>
</dbReference>
<dbReference type="AlphaFoldDB" id="A0A6A6FMU5"/>
<evidence type="ECO:0000313" key="2">
    <source>
        <dbReference type="EMBL" id="KAF2214538.1"/>
    </source>
</evidence>
<evidence type="ECO:0008006" key="4">
    <source>
        <dbReference type="Google" id="ProtNLM"/>
    </source>
</evidence>
<dbReference type="Proteomes" id="UP000799539">
    <property type="component" value="Unassembled WGS sequence"/>
</dbReference>
<accession>A0A6A6FMU5</accession>
<protein>
    <recommendedName>
        <fullName evidence="4">CoA-transferase family III</fullName>
    </recommendedName>
</protein>
<comment type="similarity">
    <text evidence="1">Belongs to the CoA-transferase III family.</text>
</comment>
<evidence type="ECO:0000313" key="3">
    <source>
        <dbReference type="Proteomes" id="UP000799539"/>
    </source>
</evidence>
<dbReference type="EMBL" id="ML992668">
    <property type="protein sequence ID" value="KAF2214538.1"/>
    <property type="molecule type" value="Genomic_DNA"/>
</dbReference>
<dbReference type="OrthoDB" id="5863171at2759"/>
<reference evidence="2" key="1">
    <citation type="journal article" date="2020" name="Stud. Mycol.">
        <title>101 Dothideomycetes genomes: a test case for predicting lifestyles and emergence of pathogens.</title>
        <authorList>
            <person name="Haridas S."/>
            <person name="Albert R."/>
            <person name="Binder M."/>
            <person name="Bloem J."/>
            <person name="Labutti K."/>
            <person name="Salamov A."/>
            <person name="Andreopoulos B."/>
            <person name="Baker S."/>
            <person name="Barry K."/>
            <person name="Bills G."/>
            <person name="Bluhm B."/>
            <person name="Cannon C."/>
            <person name="Castanera R."/>
            <person name="Culley D."/>
            <person name="Daum C."/>
            <person name="Ezra D."/>
            <person name="Gonzalez J."/>
            <person name="Henrissat B."/>
            <person name="Kuo A."/>
            <person name="Liang C."/>
            <person name="Lipzen A."/>
            <person name="Lutzoni F."/>
            <person name="Magnuson J."/>
            <person name="Mondo S."/>
            <person name="Nolan M."/>
            <person name="Ohm R."/>
            <person name="Pangilinan J."/>
            <person name="Park H.-J."/>
            <person name="Ramirez L."/>
            <person name="Alfaro M."/>
            <person name="Sun H."/>
            <person name="Tritt A."/>
            <person name="Yoshinaga Y."/>
            <person name="Zwiers L.-H."/>
            <person name="Turgeon B."/>
            <person name="Goodwin S."/>
            <person name="Spatafora J."/>
            <person name="Crous P."/>
            <person name="Grigoriev I."/>
        </authorList>
    </citation>
    <scope>NUCLEOTIDE SEQUENCE</scope>
    <source>
        <strain evidence="2">SCOH1-5</strain>
    </source>
</reference>
<dbReference type="SUPFAM" id="SSF89796">
    <property type="entry name" value="CoA-transferase family III (CaiB/BaiF)"/>
    <property type="match status" value="2"/>
</dbReference>
<keyword evidence="3" id="KW-1185">Reference proteome</keyword>
<dbReference type="InterPro" id="IPR023606">
    <property type="entry name" value="CoA-Trfase_III_dom_1_sf"/>
</dbReference>
<dbReference type="InterPro" id="IPR003673">
    <property type="entry name" value="CoA-Trfase_fam_III"/>
</dbReference>
<organism evidence="2 3">
    <name type="scientific">Cercospora zeae-maydis SCOH1-5</name>
    <dbReference type="NCBI Taxonomy" id="717836"/>
    <lineage>
        <taxon>Eukaryota</taxon>
        <taxon>Fungi</taxon>
        <taxon>Dikarya</taxon>
        <taxon>Ascomycota</taxon>
        <taxon>Pezizomycotina</taxon>
        <taxon>Dothideomycetes</taxon>
        <taxon>Dothideomycetidae</taxon>
        <taxon>Mycosphaerellales</taxon>
        <taxon>Mycosphaerellaceae</taxon>
        <taxon>Cercospora</taxon>
    </lineage>
</organism>
<dbReference type="GO" id="GO:0003824">
    <property type="term" value="F:catalytic activity"/>
    <property type="evidence" value="ECO:0007669"/>
    <property type="project" value="InterPro"/>
</dbReference>
<dbReference type="PANTHER" id="PTHR48228:SF4">
    <property type="entry name" value="BLR3030 PROTEIN"/>
    <property type="match status" value="1"/>
</dbReference>
<name>A0A6A6FMU5_9PEZI</name>
<dbReference type="Pfam" id="PF02515">
    <property type="entry name" value="CoA_transf_3"/>
    <property type="match status" value="1"/>
</dbReference>
<dbReference type="Gene3D" id="3.40.50.10540">
    <property type="entry name" value="Crotonobetainyl-coa:carnitine coa-transferase, domain 1"/>
    <property type="match status" value="1"/>
</dbReference>